<sequence>MVLLMIFLQPELSAAAPSNRALKLSEGVSLPEDSVFSGSISPVNDRLCRIGLYYLGILPLPFNQEYYDKSDQKMDIGYATEAYPIGNTYKEFTTVSAKNETKVEPTGDSWVFQTENRVEFNETEAVCTQIARDLDSYWEFISIDTMRLGGYCGCVFWDELDCSGNSFQQLPAMGRKGDGNGIIKSGFGVLEGIQTISTATIKSGKCVPWVPWQKDVGDSSSFVSRCELLFGNGVRTQPPQPYDKGERKERKSIFAFENIDQITGKSACITIPDEEAFVMRDWEIKGCTCSFFTNDSCEATAILIDGHTGHRGLIEESKDSGAKLAMKNKNKSQILRSNPSVTTTLLLCSTFFLPLQINPTAAVAVYNYPTFQQYVPPELYKDGYLQQTKFESPEYPTLSRQCHLGLYYFQSEDQQIWSNYNEPIVAWEGVVIREGYDDKSVRSWVEDEDSATNTVTACYNVKNNIDPFLVDKIDAYYLSGWCGCSFYMTEDCTRPPDRDWENQNYVETINYNSPKLYEYERYHSWRSNSAILFKKVKRKVKSFSFFQSLPSIKTEGVRGETISCKITLGNGSDQRPAYNEIDKANGADLVISREYSYNFHVFPIMTRLRIGMGLPSGAGRSKAVHANSSLMTSVRVIHLLGMGLASM</sequence>
<accession>A0A7C8PA81</accession>
<dbReference type="AlphaFoldDB" id="A0A7C8PA81"/>
<name>A0A7C8PA81_ORBOL</name>
<gene>
    <name evidence="1" type="ORF">EYR41_008555</name>
</gene>
<organism evidence="1 2">
    <name type="scientific">Orbilia oligospora</name>
    <name type="common">Nematode-trapping fungus</name>
    <name type="synonym">Arthrobotrys oligospora</name>
    <dbReference type="NCBI Taxonomy" id="2813651"/>
    <lineage>
        <taxon>Eukaryota</taxon>
        <taxon>Fungi</taxon>
        <taxon>Dikarya</taxon>
        <taxon>Ascomycota</taxon>
        <taxon>Pezizomycotina</taxon>
        <taxon>Orbiliomycetes</taxon>
        <taxon>Orbiliales</taxon>
        <taxon>Orbiliaceae</taxon>
        <taxon>Orbilia</taxon>
    </lineage>
</organism>
<reference evidence="1 2" key="1">
    <citation type="submission" date="2019-03" db="EMBL/GenBank/DDBJ databases">
        <title>Nematode-trapping fungi genome.</title>
        <authorList>
            <person name="Vidal-Diez De Ulzurrun G."/>
        </authorList>
    </citation>
    <scope>NUCLEOTIDE SEQUENCE [LARGE SCALE GENOMIC DNA]</scope>
    <source>
        <strain evidence="1 2">TWF154</strain>
    </source>
</reference>
<dbReference type="Proteomes" id="UP000297595">
    <property type="component" value="Unassembled WGS sequence"/>
</dbReference>
<comment type="caution">
    <text evidence="1">The sequence shown here is derived from an EMBL/GenBank/DDBJ whole genome shotgun (WGS) entry which is preliminary data.</text>
</comment>
<evidence type="ECO:0000313" key="1">
    <source>
        <dbReference type="EMBL" id="TGJ66969.1"/>
    </source>
</evidence>
<proteinExistence type="predicted"/>
<protein>
    <submittedName>
        <fullName evidence="1">Uncharacterized protein</fullName>
    </submittedName>
</protein>
<dbReference type="EMBL" id="SOZJ01000005">
    <property type="protein sequence ID" value="TGJ66969.1"/>
    <property type="molecule type" value="Genomic_DNA"/>
</dbReference>
<evidence type="ECO:0000313" key="2">
    <source>
        <dbReference type="Proteomes" id="UP000297595"/>
    </source>
</evidence>